<dbReference type="InterPro" id="IPR004843">
    <property type="entry name" value="Calcineurin-like_PHP"/>
</dbReference>
<feature type="domain" description="Calcineurin-like phosphoesterase" evidence="1">
    <location>
        <begin position="29"/>
        <end position="220"/>
    </location>
</feature>
<comment type="caution">
    <text evidence="2">The sequence shown here is derived from an EMBL/GenBank/DDBJ whole genome shotgun (WGS) entry which is preliminary data.</text>
</comment>
<evidence type="ECO:0000313" key="2">
    <source>
        <dbReference type="EMBL" id="GHB49696.1"/>
    </source>
</evidence>
<dbReference type="InterPro" id="IPR050126">
    <property type="entry name" value="Ap4A_hydrolase"/>
</dbReference>
<evidence type="ECO:0000313" key="3">
    <source>
        <dbReference type="Proteomes" id="UP000637980"/>
    </source>
</evidence>
<dbReference type="Pfam" id="PF00149">
    <property type="entry name" value="Metallophos"/>
    <property type="match status" value="1"/>
</dbReference>
<dbReference type="InterPro" id="IPR029052">
    <property type="entry name" value="Metallo-depent_PP-like"/>
</dbReference>
<dbReference type="PANTHER" id="PTHR42850">
    <property type="entry name" value="METALLOPHOSPHOESTERASE"/>
    <property type="match status" value="1"/>
</dbReference>
<dbReference type="SUPFAM" id="SSF56300">
    <property type="entry name" value="Metallo-dependent phosphatases"/>
    <property type="match status" value="1"/>
</dbReference>
<dbReference type="InterPro" id="IPR006186">
    <property type="entry name" value="Ser/Thr-sp_prot-phosphatase"/>
</dbReference>
<evidence type="ECO:0000259" key="1">
    <source>
        <dbReference type="Pfam" id="PF00149"/>
    </source>
</evidence>
<name>A0ABQ3ETL7_9HYPH</name>
<proteinExistence type="predicted"/>
<organism evidence="2 3">
    <name type="scientific">Pseudovibrio japonicus</name>
    <dbReference type="NCBI Taxonomy" id="366534"/>
    <lineage>
        <taxon>Bacteria</taxon>
        <taxon>Pseudomonadati</taxon>
        <taxon>Pseudomonadota</taxon>
        <taxon>Alphaproteobacteria</taxon>
        <taxon>Hyphomicrobiales</taxon>
        <taxon>Stappiaceae</taxon>
        <taxon>Pseudovibrio</taxon>
    </lineage>
</organism>
<dbReference type="RefSeq" id="WP_189438929.1">
    <property type="nucleotide sequence ID" value="NZ_BMXE01000012.1"/>
</dbReference>
<dbReference type="EMBL" id="BMXE01000012">
    <property type="protein sequence ID" value="GHB49696.1"/>
    <property type="molecule type" value="Genomic_DNA"/>
</dbReference>
<reference evidence="3" key="1">
    <citation type="journal article" date="2019" name="Int. J. Syst. Evol. Microbiol.">
        <title>The Global Catalogue of Microorganisms (GCM) 10K type strain sequencing project: providing services to taxonomists for standard genome sequencing and annotation.</title>
        <authorList>
            <consortium name="The Broad Institute Genomics Platform"/>
            <consortium name="The Broad Institute Genome Sequencing Center for Infectious Disease"/>
            <person name="Wu L."/>
            <person name="Ma J."/>
        </authorList>
    </citation>
    <scope>NUCLEOTIDE SEQUENCE [LARGE SCALE GENOMIC DNA]</scope>
    <source>
        <strain evidence="3">KCTC 12861</strain>
    </source>
</reference>
<gene>
    <name evidence="2" type="ORF">GCM10007094_43730</name>
</gene>
<dbReference type="Gene3D" id="3.60.21.10">
    <property type="match status" value="1"/>
</dbReference>
<dbReference type="PRINTS" id="PR00114">
    <property type="entry name" value="STPHPHTASE"/>
</dbReference>
<dbReference type="PANTHER" id="PTHR42850:SF4">
    <property type="entry name" value="ZINC-DEPENDENT ENDOPOLYPHOSPHATASE"/>
    <property type="match status" value="1"/>
</dbReference>
<sequence length="254" mass="28436">MFDRIKSLFIGRAEEVSSTRVFSVPENTRVYAVGDIHGRYDLLLDCLEKIDRDASTFEGDVFEVFLGDYVDRGPQSAEVVKTLCGGPSGSRTRICLKGNHEEMLMQCLRDPHSLSEWLNYGGRETLASYGINVGGGDLSRDLENIRSQLVDAVAGAPRAFFERLESSFELGDYYFVHAGIKPKRKLSEQTDSDRLWIRDEFLQYSGSHPKRVVHGHTPIAEPEVLPNRINLDTGAYATNTLAVLVLEGSSERFL</sequence>
<keyword evidence="3" id="KW-1185">Reference proteome</keyword>
<dbReference type="Proteomes" id="UP000637980">
    <property type="component" value="Unassembled WGS sequence"/>
</dbReference>
<accession>A0ABQ3ETL7</accession>
<protein>
    <submittedName>
        <fullName evidence="2">Metallophosphoesterase</fullName>
    </submittedName>
</protein>
<dbReference type="CDD" id="cd00144">
    <property type="entry name" value="MPP_PPP_family"/>
    <property type="match status" value="1"/>
</dbReference>